<protein>
    <submittedName>
        <fullName evidence="1">Uncharacterized protein</fullName>
    </submittedName>
</protein>
<comment type="caution">
    <text evidence="1">The sequence shown here is derived from an EMBL/GenBank/DDBJ whole genome shotgun (WGS) entry which is preliminary data.</text>
</comment>
<proteinExistence type="predicted"/>
<dbReference type="Proteomes" id="UP001055879">
    <property type="component" value="Linkage Group LG01"/>
</dbReference>
<reference evidence="1 2" key="2">
    <citation type="journal article" date="2022" name="Mol. Ecol. Resour.">
        <title>The genomes of chicory, endive, great burdock and yacon provide insights into Asteraceae paleo-polyploidization history and plant inulin production.</title>
        <authorList>
            <person name="Fan W."/>
            <person name="Wang S."/>
            <person name="Wang H."/>
            <person name="Wang A."/>
            <person name="Jiang F."/>
            <person name="Liu H."/>
            <person name="Zhao H."/>
            <person name="Xu D."/>
            <person name="Zhang Y."/>
        </authorList>
    </citation>
    <scope>NUCLEOTIDE SEQUENCE [LARGE SCALE GENOMIC DNA]</scope>
    <source>
        <strain evidence="2">cv. Niubang</strain>
    </source>
</reference>
<keyword evidence="2" id="KW-1185">Reference proteome</keyword>
<evidence type="ECO:0000313" key="1">
    <source>
        <dbReference type="EMBL" id="KAI3772670.1"/>
    </source>
</evidence>
<dbReference type="EMBL" id="CM042047">
    <property type="protein sequence ID" value="KAI3772670.1"/>
    <property type="molecule type" value="Genomic_DNA"/>
</dbReference>
<accession>A0ACB9FPB7</accession>
<evidence type="ECO:0000313" key="2">
    <source>
        <dbReference type="Proteomes" id="UP001055879"/>
    </source>
</evidence>
<reference evidence="2" key="1">
    <citation type="journal article" date="2022" name="Mol. Ecol. Resour.">
        <title>The genomes of chicory, endive, great burdock and yacon provide insights into Asteraceae palaeo-polyploidization history and plant inulin production.</title>
        <authorList>
            <person name="Fan W."/>
            <person name="Wang S."/>
            <person name="Wang H."/>
            <person name="Wang A."/>
            <person name="Jiang F."/>
            <person name="Liu H."/>
            <person name="Zhao H."/>
            <person name="Xu D."/>
            <person name="Zhang Y."/>
        </authorList>
    </citation>
    <scope>NUCLEOTIDE SEQUENCE [LARGE SCALE GENOMIC DNA]</scope>
    <source>
        <strain evidence="2">cv. Niubang</strain>
    </source>
</reference>
<organism evidence="1 2">
    <name type="scientific">Arctium lappa</name>
    <name type="common">Greater burdock</name>
    <name type="synonym">Lappa major</name>
    <dbReference type="NCBI Taxonomy" id="4217"/>
    <lineage>
        <taxon>Eukaryota</taxon>
        <taxon>Viridiplantae</taxon>
        <taxon>Streptophyta</taxon>
        <taxon>Embryophyta</taxon>
        <taxon>Tracheophyta</taxon>
        <taxon>Spermatophyta</taxon>
        <taxon>Magnoliopsida</taxon>
        <taxon>eudicotyledons</taxon>
        <taxon>Gunneridae</taxon>
        <taxon>Pentapetalae</taxon>
        <taxon>asterids</taxon>
        <taxon>campanulids</taxon>
        <taxon>Asterales</taxon>
        <taxon>Asteraceae</taxon>
        <taxon>Carduoideae</taxon>
        <taxon>Cardueae</taxon>
        <taxon>Arctiinae</taxon>
        <taxon>Arctium</taxon>
    </lineage>
</organism>
<gene>
    <name evidence="1" type="ORF">L6452_03861</name>
</gene>
<sequence length="1309" mass="142995">MSPAVEDFLSQPSSSSTQRTHFQNPNPSVQKYSTDSGMFNDGFNLMNSSKLNCSNDVAAAAATVRSSSRKHVKAKKLSSCSDAASTKSVNSTASTIDFVFNATTSGSELNSSLGHTGSGGNGEQQSAGEFLDFSLLRFNMGATNNSKLAKKMDSEEAQNNGNKFQDGGLKFVFGADEKADSRKVSERGANKFGKLNGVDFVFGANMNNGVMNSNSSNVGHAYRPGETVGGSGIDGFMKVNRNTTKADSDLVNSMSGLNLGTRGPGEVRSFMDDNPKAEEKNTSDSRKFENVDFVFSADFVTDSNFKKAESSFKGNRKINDEMDNLKSQSTGSCDYLKKCDNNIDSVPDCNIGFVFGSNLGNAFGDNRLSKVANEMKTSNIHDPSKVSGMDKINDSVGDSCSCSNNLFVFGIDKRDTSCGRSDTSLNQCKGANLAGFCIGKAAKKTDEVNKAPAFEEKGKSDMVTKVYSFNKPEISTGSDGGVPNEPVNQKEKSSDGGHCYSNQLKTEAESIKDTFPSASSSSTTGLGFVPKAHYSEAPLTSGAGITNNFSFASKVGGFGTSFKCFKTPDLNVASSFTSDMFPGLGKKLEFNKSNSVSQRKLKKTKGKLRQQDRSYQRGGFTHLSKDVPESFEESPGCSSPMDFSPYSATDCAPTSTDPPTSQVKNEDVVDTTEKLSAKNNSSSANVDAPVRQRPHQKKYKMKTGCGLEFTTPNSRADASLAHEPTSREHTKATDQESCDKWRKRGNQAYKNGELSEAEICYSKGINSIQHAETPGFCIEPLLLCYSNRAATRMALGRMREGLKDCRMAAALDPKFMKANLRSANCHLLLGEVDDAFYNYNKCLESVDNVCLDRRIAIEAADGLQKAQKVADYLKLSAELLEQKTYDSATNALRIIADALSISCYSEKLLHMKGEALLVLGKHEEVVQQCEQTLGLAEKNFATGGVVGHMNVDGYDCKLWRWNLMSKSYFHLGRLEIALDLIEKHTQLRSTTDKIVGPEESLTSLAVTIGELLHCKNAGNEAFQNSKYAEAVEHYTAAISKSIESRSFAAVCFCNRAAAHQSLGGIVDAIGDCSIAIALDGSYPKALSRRATLQEMIRDYKHAADDLQRLISILEIQSGKNSQKSATPGSATGGSVKDLRRARRRLSSIEEKAKKERSLDLYLILGIKPSDASSEVKKAYRKAALRHHPDKAGQILARAESGSDGQQWKVIAESIQRDADRLFKMIGEAYAVLSDFTKRSKYDLEEEMWEEMNINVGSSSSSRRASDFYNSPYETANRRSSQESRKTYSNSHYYYWQDPEKTYHSSYPRW</sequence>
<name>A0ACB9FPB7_ARCLA</name>